<protein>
    <submittedName>
        <fullName evidence="1">Uncharacterized protein</fullName>
    </submittedName>
</protein>
<dbReference type="AlphaFoldDB" id="A0A8X6VBZ0"/>
<gene>
    <name evidence="1" type="ORF">TNCV_2448881</name>
</gene>
<reference evidence="1" key="1">
    <citation type="submission" date="2020-08" db="EMBL/GenBank/DDBJ databases">
        <title>Multicomponent nature underlies the extraordinary mechanical properties of spider dragline silk.</title>
        <authorList>
            <person name="Kono N."/>
            <person name="Nakamura H."/>
            <person name="Mori M."/>
            <person name="Yoshida Y."/>
            <person name="Ohtoshi R."/>
            <person name="Malay A.D."/>
            <person name="Moran D.A.P."/>
            <person name="Tomita M."/>
            <person name="Numata K."/>
            <person name="Arakawa K."/>
        </authorList>
    </citation>
    <scope>NUCLEOTIDE SEQUENCE</scope>
</reference>
<organism evidence="1 2">
    <name type="scientific">Trichonephila clavipes</name>
    <name type="common">Golden silk orbweaver</name>
    <name type="synonym">Nephila clavipes</name>
    <dbReference type="NCBI Taxonomy" id="2585209"/>
    <lineage>
        <taxon>Eukaryota</taxon>
        <taxon>Metazoa</taxon>
        <taxon>Ecdysozoa</taxon>
        <taxon>Arthropoda</taxon>
        <taxon>Chelicerata</taxon>
        <taxon>Arachnida</taxon>
        <taxon>Araneae</taxon>
        <taxon>Araneomorphae</taxon>
        <taxon>Entelegynae</taxon>
        <taxon>Araneoidea</taxon>
        <taxon>Nephilidae</taxon>
        <taxon>Trichonephila</taxon>
    </lineage>
</organism>
<comment type="caution">
    <text evidence="1">The sequence shown here is derived from an EMBL/GenBank/DDBJ whole genome shotgun (WGS) entry which is preliminary data.</text>
</comment>
<evidence type="ECO:0000313" key="2">
    <source>
        <dbReference type="Proteomes" id="UP000887159"/>
    </source>
</evidence>
<dbReference type="EMBL" id="BMAU01021315">
    <property type="protein sequence ID" value="GFY12697.1"/>
    <property type="molecule type" value="Genomic_DNA"/>
</dbReference>
<proteinExistence type="predicted"/>
<evidence type="ECO:0000313" key="1">
    <source>
        <dbReference type="EMBL" id="GFY12697.1"/>
    </source>
</evidence>
<dbReference type="Proteomes" id="UP000887159">
    <property type="component" value="Unassembled WGS sequence"/>
</dbReference>
<keyword evidence="2" id="KW-1185">Reference proteome</keyword>
<name>A0A8X6VBZ0_TRICX</name>
<sequence>MPVRRATARALTSPCIDEPATVSISSLTVSAAFRRVLGRPLRGPSSKQPVASKSFSPQLHLSTDLYPFESPSYGDRKVTLH</sequence>
<accession>A0A8X6VBZ0</accession>